<dbReference type="Pfam" id="PF13581">
    <property type="entry name" value="HATPase_c_2"/>
    <property type="match status" value="1"/>
</dbReference>
<accession>A0ABV9DSF4</accession>
<dbReference type="GO" id="GO:0005524">
    <property type="term" value="F:ATP binding"/>
    <property type="evidence" value="ECO:0007669"/>
    <property type="project" value="UniProtKB-KW"/>
</dbReference>
<dbReference type="EMBL" id="JBHSFQ010000003">
    <property type="protein sequence ID" value="MFC4561318.1"/>
    <property type="molecule type" value="Genomic_DNA"/>
</dbReference>
<evidence type="ECO:0000313" key="5">
    <source>
        <dbReference type="Proteomes" id="UP001595923"/>
    </source>
</evidence>
<protein>
    <submittedName>
        <fullName evidence="4">ATP-binding protein</fullName>
    </submittedName>
</protein>
<sequence>MTTRMNRPADTGRPPLPRRSSGPGDSARACSFIAAFSSVGPARRFARANCGFASGSQPCDVEVCVSELATNSVRHSRSSRPGGRFTVAVATAPGWCRVQVADDGPLHPRHGPRLHPPDAFTESGRGLHLLDALSSWWGVDRDLASTTVWFEITR</sequence>
<dbReference type="InterPro" id="IPR003594">
    <property type="entry name" value="HATPase_dom"/>
</dbReference>
<keyword evidence="1" id="KW-0418">Kinase</keyword>
<dbReference type="Proteomes" id="UP001595923">
    <property type="component" value="Unassembled WGS sequence"/>
</dbReference>
<proteinExistence type="predicted"/>
<dbReference type="Gene3D" id="3.30.565.10">
    <property type="entry name" value="Histidine kinase-like ATPase, C-terminal domain"/>
    <property type="match status" value="1"/>
</dbReference>
<feature type="region of interest" description="Disordered" evidence="2">
    <location>
        <begin position="1"/>
        <end position="24"/>
    </location>
</feature>
<dbReference type="InterPro" id="IPR036890">
    <property type="entry name" value="HATPase_C_sf"/>
</dbReference>
<dbReference type="PANTHER" id="PTHR35526:SF3">
    <property type="entry name" value="ANTI-SIGMA-F FACTOR RSBW"/>
    <property type="match status" value="1"/>
</dbReference>
<feature type="domain" description="Histidine kinase/HSP90-like ATPase" evidence="3">
    <location>
        <begin position="37"/>
        <end position="150"/>
    </location>
</feature>
<organism evidence="4 5">
    <name type="scientific">Nocardiopsis mangrovi</name>
    <dbReference type="NCBI Taxonomy" id="1179818"/>
    <lineage>
        <taxon>Bacteria</taxon>
        <taxon>Bacillati</taxon>
        <taxon>Actinomycetota</taxon>
        <taxon>Actinomycetes</taxon>
        <taxon>Streptosporangiales</taxon>
        <taxon>Nocardiopsidaceae</taxon>
        <taxon>Nocardiopsis</taxon>
    </lineage>
</organism>
<evidence type="ECO:0000313" key="4">
    <source>
        <dbReference type="EMBL" id="MFC4561318.1"/>
    </source>
</evidence>
<keyword evidence="1" id="KW-0808">Transferase</keyword>
<name>A0ABV9DSF4_9ACTN</name>
<dbReference type="SUPFAM" id="SSF55874">
    <property type="entry name" value="ATPase domain of HSP90 chaperone/DNA topoisomerase II/histidine kinase"/>
    <property type="match status" value="1"/>
</dbReference>
<dbReference type="RefSeq" id="WP_378571921.1">
    <property type="nucleotide sequence ID" value="NZ_JBHSFQ010000003.1"/>
</dbReference>
<dbReference type="CDD" id="cd16936">
    <property type="entry name" value="HATPase_RsbW-like"/>
    <property type="match status" value="1"/>
</dbReference>
<evidence type="ECO:0000256" key="2">
    <source>
        <dbReference type="SAM" id="MobiDB-lite"/>
    </source>
</evidence>
<keyword evidence="4" id="KW-0067">ATP-binding</keyword>
<dbReference type="InterPro" id="IPR050267">
    <property type="entry name" value="Anti-sigma-factor_SerPK"/>
</dbReference>
<dbReference type="PANTHER" id="PTHR35526">
    <property type="entry name" value="ANTI-SIGMA-F FACTOR RSBW-RELATED"/>
    <property type="match status" value="1"/>
</dbReference>
<reference evidence="5" key="1">
    <citation type="journal article" date="2019" name="Int. J. Syst. Evol. Microbiol.">
        <title>The Global Catalogue of Microorganisms (GCM) 10K type strain sequencing project: providing services to taxonomists for standard genome sequencing and annotation.</title>
        <authorList>
            <consortium name="The Broad Institute Genomics Platform"/>
            <consortium name="The Broad Institute Genome Sequencing Center for Infectious Disease"/>
            <person name="Wu L."/>
            <person name="Ma J."/>
        </authorList>
    </citation>
    <scope>NUCLEOTIDE SEQUENCE [LARGE SCALE GENOMIC DNA]</scope>
    <source>
        <strain evidence="5">XZYJ18</strain>
    </source>
</reference>
<keyword evidence="1" id="KW-0723">Serine/threonine-protein kinase</keyword>
<gene>
    <name evidence="4" type="ORF">ACFO4E_05565</name>
</gene>
<keyword evidence="4" id="KW-0547">Nucleotide-binding</keyword>
<evidence type="ECO:0000259" key="3">
    <source>
        <dbReference type="Pfam" id="PF13581"/>
    </source>
</evidence>
<comment type="caution">
    <text evidence="4">The sequence shown here is derived from an EMBL/GenBank/DDBJ whole genome shotgun (WGS) entry which is preliminary data.</text>
</comment>
<evidence type="ECO:0000256" key="1">
    <source>
        <dbReference type="ARBA" id="ARBA00022527"/>
    </source>
</evidence>
<keyword evidence="5" id="KW-1185">Reference proteome</keyword>